<gene>
    <name evidence="1" type="ORF">FHX52_2230</name>
</gene>
<dbReference type="Proteomes" id="UP000320085">
    <property type="component" value="Unassembled WGS sequence"/>
</dbReference>
<name>A0A543PYC9_9MICO</name>
<dbReference type="AlphaFoldDB" id="A0A543PYC9"/>
<comment type="caution">
    <text evidence="1">The sequence shown here is derived from an EMBL/GenBank/DDBJ whole genome shotgun (WGS) entry which is preliminary data.</text>
</comment>
<evidence type="ECO:0000313" key="1">
    <source>
        <dbReference type="EMBL" id="TQN49069.1"/>
    </source>
</evidence>
<dbReference type="OrthoDB" id="4865749at2"/>
<evidence type="ECO:0000313" key="2">
    <source>
        <dbReference type="Proteomes" id="UP000320085"/>
    </source>
</evidence>
<dbReference type="RefSeq" id="WP_141821918.1">
    <property type="nucleotide sequence ID" value="NZ_BAAAQC010000013.1"/>
</dbReference>
<dbReference type="EMBL" id="VFQF01000001">
    <property type="protein sequence ID" value="TQN49069.1"/>
    <property type="molecule type" value="Genomic_DNA"/>
</dbReference>
<proteinExistence type="predicted"/>
<organism evidence="1 2">
    <name type="scientific">Humibacillus xanthopallidus</name>
    <dbReference type="NCBI Taxonomy" id="412689"/>
    <lineage>
        <taxon>Bacteria</taxon>
        <taxon>Bacillati</taxon>
        <taxon>Actinomycetota</taxon>
        <taxon>Actinomycetes</taxon>
        <taxon>Micrococcales</taxon>
        <taxon>Intrasporangiaceae</taxon>
        <taxon>Humibacillus</taxon>
    </lineage>
</organism>
<protein>
    <submittedName>
        <fullName evidence="1">Uncharacterized protein</fullName>
    </submittedName>
</protein>
<reference evidence="1 2" key="1">
    <citation type="submission" date="2019-06" db="EMBL/GenBank/DDBJ databases">
        <title>Sequencing the genomes of 1000 actinobacteria strains.</title>
        <authorList>
            <person name="Klenk H.-P."/>
        </authorList>
    </citation>
    <scope>NUCLEOTIDE SEQUENCE [LARGE SCALE GENOMIC DNA]</scope>
    <source>
        <strain evidence="1 2">DSM 21776</strain>
    </source>
</reference>
<accession>A0A543PYC9</accession>
<sequence>MRRKTQRAAVRFAASAMERATVGVPSETRDRYHDELVGEMHDLGRIAAWRYALGVAASASSMHAALTDGGPQPAPAVHLPLGCRTNTRHVWQTTHTSDGKLYRACARCGKEYVPMGPGAGFTWG</sequence>